<gene>
    <name evidence="1" type="ORF">SAMN05660710_00133</name>
</gene>
<organism evidence="1 2">
    <name type="scientific">Paracoccus tibetensis</name>
    <dbReference type="NCBI Taxonomy" id="336292"/>
    <lineage>
        <taxon>Bacteria</taxon>
        <taxon>Pseudomonadati</taxon>
        <taxon>Pseudomonadota</taxon>
        <taxon>Alphaproteobacteria</taxon>
        <taxon>Rhodobacterales</taxon>
        <taxon>Paracoccaceae</taxon>
        <taxon>Paracoccus</taxon>
    </lineage>
</organism>
<dbReference type="InterPro" id="IPR011051">
    <property type="entry name" value="RmlC_Cupin_sf"/>
</dbReference>
<protein>
    <recommendedName>
        <fullName evidence="3">Cupin domain-containing protein</fullName>
    </recommendedName>
</protein>
<evidence type="ECO:0000313" key="2">
    <source>
        <dbReference type="Proteomes" id="UP000199502"/>
    </source>
</evidence>
<proteinExistence type="predicted"/>
<dbReference type="Proteomes" id="UP000199502">
    <property type="component" value="Unassembled WGS sequence"/>
</dbReference>
<dbReference type="EMBL" id="FMVT01000001">
    <property type="protein sequence ID" value="SCX89119.1"/>
    <property type="molecule type" value="Genomic_DNA"/>
</dbReference>
<name>A0A1G5BG43_9RHOB</name>
<dbReference type="AlphaFoldDB" id="A0A1G5BG43"/>
<evidence type="ECO:0008006" key="3">
    <source>
        <dbReference type="Google" id="ProtNLM"/>
    </source>
</evidence>
<keyword evidence="2" id="KW-1185">Reference proteome</keyword>
<dbReference type="SUPFAM" id="SSF51182">
    <property type="entry name" value="RmlC-like cupins"/>
    <property type="match status" value="1"/>
</dbReference>
<evidence type="ECO:0000313" key="1">
    <source>
        <dbReference type="EMBL" id="SCX89119.1"/>
    </source>
</evidence>
<reference evidence="1 2" key="1">
    <citation type="submission" date="2016-10" db="EMBL/GenBank/DDBJ databases">
        <authorList>
            <person name="de Groot N.N."/>
        </authorList>
    </citation>
    <scope>NUCLEOTIDE SEQUENCE [LARGE SCALE GENOMIC DNA]</scope>
    <source>
        <strain evidence="1 2">CGMCC 1.8925</strain>
    </source>
</reference>
<sequence>MRVIDFGDHPVTMLDITQERMGPHMLKVHVPGLGVLHHFTAPDLGDYHDHPWEFRSTILKGSYMEEILLPDGRVLTAPRHQNDSFIITAGWMHRIIELPEGQCWTCIEVLTPKVQEPAFYRHEGGRLLRRQWNEANFAQVAA</sequence>
<accession>A0A1G5BG43</accession>
<dbReference type="STRING" id="336292.SAMN05660710_00133"/>